<dbReference type="KEGG" id="clec:106667868"/>
<dbReference type="PANTHER" id="PTHR31398:SF0">
    <property type="entry name" value="MEIOTIC NUCLEAR DIVISION PROTEIN 1 HOMOLOG"/>
    <property type="match status" value="1"/>
</dbReference>
<accession>A0A8I6RVG2</accession>
<dbReference type="GO" id="GO:0007131">
    <property type="term" value="P:reciprocal meiotic recombination"/>
    <property type="evidence" value="ECO:0007669"/>
    <property type="project" value="InterPro"/>
</dbReference>
<evidence type="ECO:0000256" key="9">
    <source>
        <dbReference type="SAM" id="Coils"/>
    </source>
</evidence>
<sequence length="205" mass="24015">MSRRRGVSADEKKARLLNLFHEKKEFFQLKELETIASKEKGIVAQTVKDVLQSLVDDNLVETDKIGTSTYYWSFPSHSIKMKKMEIARLEKEIENTRKALFETKDKIIEAKVGREDMSKRTHVIEENKVITAENEYLLKELQKYKQNDSADLEKMLNDTEVAKEAANRWTDNISSLKSWCKNKFFIEEDVINKQFGIPEDLDYIE</sequence>
<protein>
    <recommendedName>
        <fullName evidence="3 8">Meiotic nuclear division protein 1 homolog</fullName>
    </recommendedName>
</protein>
<evidence type="ECO:0000313" key="12">
    <source>
        <dbReference type="EnsemblMetazoa" id="XP_014251585.1"/>
    </source>
</evidence>
<dbReference type="PIRSF" id="PIRSF026991">
    <property type="entry name" value="Mnd1"/>
    <property type="match status" value="1"/>
</dbReference>
<dbReference type="GO" id="GO:0003690">
    <property type="term" value="F:double-stranded DNA binding"/>
    <property type="evidence" value="ECO:0007669"/>
    <property type="project" value="InterPro"/>
</dbReference>
<evidence type="ECO:0000256" key="3">
    <source>
        <dbReference type="ARBA" id="ARBA00013726"/>
    </source>
</evidence>
<dbReference type="PANTHER" id="PTHR31398">
    <property type="entry name" value="MEIOTIC NUCLEAR DIVISION PROTEIN 1 HOMOLOG"/>
    <property type="match status" value="1"/>
</dbReference>
<dbReference type="GO" id="GO:0005634">
    <property type="term" value="C:nucleus"/>
    <property type="evidence" value="ECO:0007669"/>
    <property type="project" value="UniProtKB-SubCell"/>
</dbReference>
<dbReference type="AlphaFoldDB" id="A0A8I6RVG2"/>
<comment type="subcellular location">
    <subcellularLocation>
        <location evidence="1 8">Nucleus</location>
    </subcellularLocation>
</comment>
<comment type="function">
    <text evidence="8">Required for proper homologous chromosome pairing and efficient cross-over and intragenic recombination during meiosis.</text>
</comment>
<evidence type="ECO:0000256" key="2">
    <source>
        <dbReference type="ARBA" id="ARBA00005981"/>
    </source>
</evidence>
<dbReference type="EnsemblMetazoa" id="XM_014396099.2">
    <property type="protein sequence ID" value="XP_014251585.1"/>
    <property type="gene ID" value="LOC106667868"/>
</dbReference>
<evidence type="ECO:0000313" key="13">
    <source>
        <dbReference type="Proteomes" id="UP000494040"/>
    </source>
</evidence>
<keyword evidence="7" id="KW-0469">Meiosis</keyword>
<evidence type="ECO:0000256" key="8">
    <source>
        <dbReference type="PIRNR" id="PIRNR026991"/>
    </source>
</evidence>
<evidence type="ECO:0000259" key="10">
    <source>
        <dbReference type="Pfam" id="PF03962"/>
    </source>
</evidence>
<evidence type="ECO:0000256" key="4">
    <source>
        <dbReference type="ARBA" id="ARBA00023054"/>
    </source>
</evidence>
<evidence type="ECO:0000256" key="7">
    <source>
        <dbReference type="ARBA" id="ARBA00023254"/>
    </source>
</evidence>
<name>A0A8I6RVG2_CIMLE</name>
<dbReference type="InterPro" id="IPR005647">
    <property type="entry name" value="Mnd1"/>
</dbReference>
<comment type="similarity">
    <text evidence="2 8">Belongs to the MND1 family.</text>
</comment>
<dbReference type="EnsemblMetazoa" id="XM_014396100.2">
    <property type="protein sequence ID" value="XP_014251586.1"/>
    <property type="gene ID" value="LOC106667868"/>
</dbReference>
<feature type="domain" description="Mnd1 HTH" evidence="10">
    <location>
        <begin position="16"/>
        <end position="75"/>
    </location>
</feature>
<dbReference type="InterPro" id="IPR040453">
    <property type="entry name" value="Mnd1_HTH"/>
</dbReference>
<evidence type="ECO:0000256" key="5">
    <source>
        <dbReference type="ARBA" id="ARBA00023172"/>
    </source>
</evidence>
<reference evidence="12" key="1">
    <citation type="submission" date="2022-01" db="UniProtKB">
        <authorList>
            <consortium name="EnsemblMetazoa"/>
        </authorList>
    </citation>
    <scope>IDENTIFICATION</scope>
</reference>
<organism evidence="12 13">
    <name type="scientific">Cimex lectularius</name>
    <name type="common">Bed bug</name>
    <name type="synonym">Acanthia lectularia</name>
    <dbReference type="NCBI Taxonomy" id="79782"/>
    <lineage>
        <taxon>Eukaryota</taxon>
        <taxon>Metazoa</taxon>
        <taxon>Ecdysozoa</taxon>
        <taxon>Arthropoda</taxon>
        <taxon>Hexapoda</taxon>
        <taxon>Insecta</taxon>
        <taxon>Pterygota</taxon>
        <taxon>Neoptera</taxon>
        <taxon>Paraneoptera</taxon>
        <taxon>Hemiptera</taxon>
        <taxon>Heteroptera</taxon>
        <taxon>Panheteroptera</taxon>
        <taxon>Cimicomorpha</taxon>
        <taxon>Cimicidae</taxon>
        <taxon>Cimex</taxon>
    </lineage>
</organism>
<keyword evidence="6 8" id="KW-0539">Nucleus</keyword>
<dbReference type="OMA" id="VCYWAFP"/>
<dbReference type="InterPro" id="IPR040661">
    <property type="entry name" value="LZ3wCH"/>
</dbReference>
<evidence type="ECO:0000256" key="1">
    <source>
        <dbReference type="ARBA" id="ARBA00004123"/>
    </source>
</evidence>
<keyword evidence="13" id="KW-1185">Reference proteome</keyword>
<keyword evidence="5" id="KW-0233">DNA recombination</keyword>
<dbReference type="Proteomes" id="UP000494040">
    <property type="component" value="Unassembled WGS sequence"/>
</dbReference>
<feature type="coiled-coil region" evidence="9">
    <location>
        <begin position="79"/>
        <end position="147"/>
    </location>
</feature>
<keyword evidence="4 9" id="KW-0175">Coiled coil</keyword>
<dbReference type="OrthoDB" id="273345at2759"/>
<dbReference type="Pfam" id="PF03962">
    <property type="entry name" value="Mnd1"/>
    <property type="match status" value="1"/>
</dbReference>
<proteinExistence type="inferred from homology"/>
<gene>
    <name evidence="12" type="primary">106667868</name>
</gene>
<evidence type="ECO:0000256" key="6">
    <source>
        <dbReference type="ARBA" id="ARBA00023242"/>
    </source>
</evidence>
<evidence type="ECO:0000259" key="11">
    <source>
        <dbReference type="Pfam" id="PF18517"/>
    </source>
</evidence>
<feature type="domain" description="Leucine zipper with capping helix" evidence="11">
    <location>
        <begin position="151"/>
        <end position="204"/>
    </location>
</feature>
<dbReference type="Pfam" id="PF18517">
    <property type="entry name" value="LZ3wCH"/>
    <property type="match status" value="1"/>
</dbReference>